<dbReference type="InterPro" id="IPR031737">
    <property type="entry name" value="CNDH2_C"/>
</dbReference>
<dbReference type="Gene3D" id="1.10.10.580">
    <property type="entry name" value="Structural maintenance of chromosome 1. Chain E"/>
    <property type="match status" value="1"/>
</dbReference>
<organism evidence="3 4">
    <name type="scientific">Carnegiea gigantea</name>
    <dbReference type="NCBI Taxonomy" id="171969"/>
    <lineage>
        <taxon>Eukaryota</taxon>
        <taxon>Viridiplantae</taxon>
        <taxon>Streptophyta</taxon>
        <taxon>Embryophyta</taxon>
        <taxon>Tracheophyta</taxon>
        <taxon>Spermatophyta</taxon>
        <taxon>Magnoliopsida</taxon>
        <taxon>eudicotyledons</taxon>
        <taxon>Gunneridae</taxon>
        <taxon>Pentapetalae</taxon>
        <taxon>Caryophyllales</taxon>
        <taxon>Cactineae</taxon>
        <taxon>Cactaceae</taxon>
        <taxon>Cactoideae</taxon>
        <taxon>Echinocereeae</taxon>
        <taxon>Carnegiea</taxon>
    </lineage>
</organism>
<proteinExistence type="predicted"/>
<name>A0A9Q1K7B2_9CARY</name>
<sequence>MTGLRLSVSTRYSPLLPLDTSDSLLASIAENEKQTELAARVSTWKQRIELDLEEEDSRPPFDIHEYGEMILDRLSVDEGESIMSFTDVVKGQEKHDVARSFSALLQLVNDRKVDLQRSTLSTDSFCFTVENPFRVLLLSNEKGPKKMHFQPTKKRQKSPIKRQLPVVGSPSSERKSTPILAQPSCKVSVKLGKTGGLRCSPDVKRRRKSRLVE</sequence>
<accession>A0A9Q1K7B2</accession>
<dbReference type="Pfam" id="PF16858">
    <property type="entry name" value="CNDH2_C"/>
    <property type="match status" value="1"/>
</dbReference>
<feature type="compositionally biased region" description="Basic residues" evidence="1">
    <location>
        <begin position="204"/>
        <end position="213"/>
    </location>
</feature>
<feature type="domain" description="Condensin-2 complex subunit H2 C-terminal" evidence="2">
    <location>
        <begin position="22"/>
        <end position="145"/>
    </location>
</feature>
<dbReference type="EMBL" id="JAKOGI010000265">
    <property type="protein sequence ID" value="KAJ8438215.1"/>
    <property type="molecule type" value="Genomic_DNA"/>
</dbReference>
<dbReference type="PANTHER" id="PTHR14324:SF3">
    <property type="entry name" value="CONDENSIN-2 COMPLEX SUBUNIT H2"/>
    <property type="match status" value="1"/>
</dbReference>
<dbReference type="PANTHER" id="PTHR14324">
    <property type="entry name" value="CONDENSIN-2 COMPLEX SUBUNIT H2"/>
    <property type="match status" value="1"/>
</dbReference>
<evidence type="ECO:0000256" key="1">
    <source>
        <dbReference type="SAM" id="MobiDB-lite"/>
    </source>
</evidence>
<dbReference type="GO" id="GO:0010032">
    <property type="term" value="P:meiotic chromosome condensation"/>
    <property type="evidence" value="ECO:0007669"/>
    <property type="project" value="TreeGrafter"/>
</dbReference>
<evidence type="ECO:0000313" key="3">
    <source>
        <dbReference type="EMBL" id="KAJ8438215.1"/>
    </source>
</evidence>
<keyword evidence="4" id="KW-1185">Reference proteome</keyword>
<protein>
    <recommendedName>
        <fullName evidence="2">Condensin-2 complex subunit H2 C-terminal domain-containing protein</fullName>
    </recommendedName>
</protein>
<evidence type="ECO:0000313" key="4">
    <source>
        <dbReference type="Proteomes" id="UP001153076"/>
    </source>
</evidence>
<dbReference type="GO" id="GO:0005634">
    <property type="term" value="C:nucleus"/>
    <property type="evidence" value="ECO:0007669"/>
    <property type="project" value="TreeGrafter"/>
</dbReference>
<dbReference type="AlphaFoldDB" id="A0A9Q1K7B2"/>
<dbReference type="InterPro" id="IPR023093">
    <property type="entry name" value="ScpA-like_C"/>
</dbReference>
<dbReference type="GO" id="GO:0051306">
    <property type="term" value="P:mitotic sister chromatid separation"/>
    <property type="evidence" value="ECO:0007669"/>
    <property type="project" value="TreeGrafter"/>
</dbReference>
<gene>
    <name evidence="3" type="ORF">Cgig2_011577</name>
</gene>
<feature type="region of interest" description="Disordered" evidence="1">
    <location>
        <begin position="144"/>
        <end position="213"/>
    </location>
</feature>
<dbReference type="GO" id="GO:0003682">
    <property type="term" value="F:chromatin binding"/>
    <property type="evidence" value="ECO:0007669"/>
    <property type="project" value="TreeGrafter"/>
</dbReference>
<dbReference type="Proteomes" id="UP001153076">
    <property type="component" value="Unassembled WGS sequence"/>
</dbReference>
<comment type="caution">
    <text evidence="3">The sequence shown here is derived from an EMBL/GenBank/DDBJ whole genome shotgun (WGS) entry which is preliminary data.</text>
</comment>
<reference evidence="3" key="1">
    <citation type="submission" date="2022-04" db="EMBL/GenBank/DDBJ databases">
        <title>Carnegiea gigantea Genome sequencing and assembly v2.</title>
        <authorList>
            <person name="Copetti D."/>
            <person name="Sanderson M.J."/>
            <person name="Burquez A."/>
            <person name="Wojciechowski M.F."/>
        </authorList>
    </citation>
    <scope>NUCLEOTIDE SEQUENCE</scope>
    <source>
        <strain evidence="3">SGP5-SGP5p</strain>
        <tissue evidence="3">Aerial part</tissue>
    </source>
</reference>
<feature type="compositionally biased region" description="Basic residues" evidence="1">
    <location>
        <begin position="145"/>
        <end position="160"/>
    </location>
</feature>
<dbReference type="InterPro" id="IPR031739">
    <property type="entry name" value="Ncaph2"/>
</dbReference>
<dbReference type="OrthoDB" id="1747922at2759"/>
<dbReference type="GO" id="GO:0000796">
    <property type="term" value="C:condensin complex"/>
    <property type="evidence" value="ECO:0007669"/>
    <property type="project" value="TreeGrafter"/>
</dbReference>
<evidence type="ECO:0000259" key="2">
    <source>
        <dbReference type="Pfam" id="PF16858"/>
    </source>
</evidence>